<feature type="transmembrane region" description="Helical" evidence="10">
    <location>
        <begin position="236"/>
        <end position="252"/>
    </location>
</feature>
<evidence type="ECO:0000259" key="11">
    <source>
        <dbReference type="Pfam" id="PF00999"/>
    </source>
</evidence>
<reference evidence="12" key="1">
    <citation type="submission" date="2023-10" db="EMBL/GenBank/DDBJ databases">
        <authorList>
            <person name="Chen Y."/>
            <person name="Shah S."/>
            <person name="Dougan E. K."/>
            <person name="Thang M."/>
            <person name="Chan C."/>
        </authorList>
    </citation>
    <scope>NUCLEOTIDE SEQUENCE [LARGE SCALE GENOMIC DNA]</scope>
</reference>
<dbReference type="Pfam" id="PF00999">
    <property type="entry name" value="Na_H_Exchanger"/>
    <property type="match status" value="1"/>
</dbReference>
<evidence type="ECO:0000256" key="3">
    <source>
        <dbReference type="ARBA" id="ARBA00022692"/>
    </source>
</evidence>
<evidence type="ECO:0000256" key="2">
    <source>
        <dbReference type="ARBA" id="ARBA00022448"/>
    </source>
</evidence>
<accession>A0ABN9WS83</accession>
<feature type="domain" description="Cation/H+ exchanger transmembrane" evidence="11">
    <location>
        <begin position="12"/>
        <end position="398"/>
    </location>
</feature>
<comment type="subcellular location">
    <subcellularLocation>
        <location evidence="1">Membrane</location>
        <topology evidence="1">Multi-pass membrane protein</topology>
    </subcellularLocation>
</comment>
<gene>
    <name evidence="12" type="ORF">PCOR1329_LOCUS68938</name>
</gene>
<feature type="transmembrane region" description="Helical" evidence="10">
    <location>
        <begin position="304"/>
        <end position="327"/>
    </location>
</feature>
<feature type="transmembrane region" description="Helical" evidence="10">
    <location>
        <begin position="373"/>
        <end position="396"/>
    </location>
</feature>
<dbReference type="PANTHER" id="PTHR10110:SF187">
    <property type="entry name" value="SODIUM_HYDROGEN EXCHANGER"/>
    <property type="match status" value="1"/>
</dbReference>
<keyword evidence="2" id="KW-0813">Transport</keyword>
<evidence type="ECO:0000256" key="5">
    <source>
        <dbReference type="ARBA" id="ARBA00023053"/>
    </source>
</evidence>
<comment type="caution">
    <text evidence="12">The sequence shown here is derived from an EMBL/GenBank/DDBJ whole genome shotgun (WGS) entry which is preliminary data.</text>
</comment>
<evidence type="ECO:0000256" key="1">
    <source>
        <dbReference type="ARBA" id="ARBA00004141"/>
    </source>
</evidence>
<dbReference type="PANTHER" id="PTHR10110">
    <property type="entry name" value="SODIUM/HYDROGEN EXCHANGER"/>
    <property type="match status" value="1"/>
</dbReference>
<keyword evidence="4 10" id="KW-1133">Transmembrane helix</keyword>
<name>A0ABN9WS83_9DINO</name>
<keyword evidence="8" id="KW-0739">Sodium transport</keyword>
<feature type="transmembrane region" description="Helical" evidence="10">
    <location>
        <begin position="142"/>
        <end position="160"/>
    </location>
</feature>
<dbReference type="Gene3D" id="6.10.140.1330">
    <property type="match status" value="1"/>
</dbReference>
<feature type="compositionally biased region" description="Low complexity" evidence="9">
    <location>
        <begin position="496"/>
        <end position="523"/>
    </location>
</feature>
<evidence type="ECO:0000256" key="7">
    <source>
        <dbReference type="ARBA" id="ARBA00023136"/>
    </source>
</evidence>
<feature type="non-terminal residue" evidence="12">
    <location>
        <position position="629"/>
    </location>
</feature>
<feature type="compositionally biased region" description="Basic and acidic residues" evidence="9">
    <location>
        <begin position="453"/>
        <end position="466"/>
    </location>
</feature>
<organism evidence="12 13">
    <name type="scientific">Prorocentrum cordatum</name>
    <dbReference type="NCBI Taxonomy" id="2364126"/>
    <lineage>
        <taxon>Eukaryota</taxon>
        <taxon>Sar</taxon>
        <taxon>Alveolata</taxon>
        <taxon>Dinophyceae</taxon>
        <taxon>Prorocentrales</taxon>
        <taxon>Prorocentraceae</taxon>
        <taxon>Prorocentrum</taxon>
    </lineage>
</organism>
<dbReference type="Proteomes" id="UP001189429">
    <property type="component" value="Unassembled WGS sequence"/>
</dbReference>
<feature type="region of interest" description="Disordered" evidence="9">
    <location>
        <begin position="490"/>
        <end position="537"/>
    </location>
</feature>
<feature type="transmembrane region" description="Helical" evidence="10">
    <location>
        <begin position="273"/>
        <end position="292"/>
    </location>
</feature>
<feature type="transmembrane region" description="Helical" evidence="10">
    <location>
        <begin position="12"/>
        <end position="33"/>
    </location>
</feature>
<dbReference type="InterPro" id="IPR006153">
    <property type="entry name" value="Cation/H_exchanger_TM"/>
</dbReference>
<keyword evidence="5" id="KW-0915">Sodium</keyword>
<feature type="transmembrane region" description="Helical" evidence="10">
    <location>
        <begin position="180"/>
        <end position="200"/>
    </location>
</feature>
<keyword evidence="13" id="KW-1185">Reference proteome</keyword>
<evidence type="ECO:0000256" key="10">
    <source>
        <dbReference type="SAM" id="Phobius"/>
    </source>
</evidence>
<dbReference type="EMBL" id="CAUYUJ010019025">
    <property type="protein sequence ID" value="CAK0888089.1"/>
    <property type="molecule type" value="Genomic_DNA"/>
</dbReference>
<dbReference type="InterPro" id="IPR018422">
    <property type="entry name" value="Cation/H_exchanger_CPA1"/>
</dbReference>
<evidence type="ECO:0000256" key="9">
    <source>
        <dbReference type="SAM" id="MobiDB-lite"/>
    </source>
</evidence>
<evidence type="ECO:0000256" key="6">
    <source>
        <dbReference type="ARBA" id="ARBA00023065"/>
    </source>
</evidence>
<sequence length="629" mass="68168">MVWSFRFEHVHGVHETTVTVLVGLVLGFVTYYIDGKAPVFSYRSYFVLPMVIFDAGFNLEKKRFFWYVAPIAALGLVGTVIIFMLIFVCSGLNDVFPGVFKTFQGGDIQLSVQERLVMASVLSSTDSVAPIAFLPKDMYPRLFAIVFGEGVLNDVVAILLSTSVTNSDALPSIVDITVTIAYYLVTSSFMGVSFGFSVSYVFKHSQWLHEEVVHPCALMLLLNYICYVLTEMCEFSSIFALFVCSLLCGHYAQTSLSEEAQEFADQISEFLAYCAEAFVFGYFGMTAVGYLMEPSQFSPTLILFYSLLIVLSRALTVLTISVLLRVVRIHHLSLRWNHMAVIMMAGCMRGAIAYALILKAVPPAGQQSPQQVVMVSTVLGIVLLNCLVFGGLFPVVMRRLGIQALGASLPHGISHSFLESSAEASHHYRMRAKLHAAWSHFDNSRLKPLLQKDWGHPEPPRRKLLDADGEEPDATPVRRDALETRCRTGGVRGRLGRPAAASGGARAARAARGSARGEGPSRGVATVPRGGLQPPGDAALARRARLRPGSRARGGDQMMLVRAPQASSLRALRGDVPRAVRNGGVCAGCSGFLPSGTSPSEFQDGDSLGGFLAAAAALHGPDIGRTDVS</sequence>
<keyword evidence="7 10" id="KW-0472">Membrane</keyword>
<keyword evidence="3 10" id="KW-0812">Transmembrane</keyword>
<evidence type="ECO:0000313" key="13">
    <source>
        <dbReference type="Proteomes" id="UP001189429"/>
    </source>
</evidence>
<evidence type="ECO:0000256" key="8">
    <source>
        <dbReference type="ARBA" id="ARBA00023201"/>
    </source>
</evidence>
<feature type="transmembrane region" description="Helical" evidence="10">
    <location>
        <begin position="64"/>
        <end position="88"/>
    </location>
</feature>
<evidence type="ECO:0000313" key="12">
    <source>
        <dbReference type="EMBL" id="CAK0888089.1"/>
    </source>
</evidence>
<evidence type="ECO:0000256" key="4">
    <source>
        <dbReference type="ARBA" id="ARBA00022989"/>
    </source>
</evidence>
<feature type="transmembrane region" description="Helical" evidence="10">
    <location>
        <begin position="339"/>
        <end position="361"/>
    </location>
</feature>
<proteinExistence type="predicted"/>
<feature type="region of interest" description="Disordered" evidence="9">
    <location>
        <begin position="450"/>
        <end position="476"/>
    </location>
</feature>
<keyword evidence="6" id="KW-0406">Ion transport</keyword>
<protein>
    <recommendedName>
        <fullName evidence="11">Cation/H+ exchanger transmembrane domain-containing protein</fullName>
    </recommendedName>
</protein>